<dbReference type="RefSeq" id="XP_006825013.1">
    <property type="nucleotide sequence ID" value="XM_006824950.1"/>
</dbReference>
<protein>
    <recommendedName>
        <fullName evidence="3">Coiled-coil domain-containing protein 172</fullName>
    </recommendedName>
</protein>
<dbReference type="GeneID" id="102807168"/>
<evidence type="ECO:0000256" key="7">
    <source>
        <dbReference type="SAM" id="MobiDB-lite"/>
    </source>
</evidence>
<comment type="subcellular location">
    <subcellularLocation>
        <location evidence="1">Cytoplasm</location>
    </subcellularLocation>
</comment>
<dbReference type="InterPro" id="IPR029618">
    <property type="entry name" value="CCDC172"/>
</dbReference>
<organism evidence="8 9">
    <name type="scientific">Saccoglossus kowalevskii</name>
    <name type="common">Acorn worm</name>
    <dbReference type="NCBI Taxonomy" id="10224"/>
    <lineage>
        <taxon>Eukaryota</taxon>
        <taxon>Metazoa</taxon>
        <taxon>Hemichordata</taxon>
        <taxon>Enteropneusta</taxon>
        <taxon>Harrimaniidae</taxon>
        <taxon>Saccoglossus</taxon>
    </lineage>
</organism>
<evidence type="ECO:0000256" key="3">
    <source>
        <dbReference type="ARBA" id="ARBA00022327"/>
    </source>
</evidence>
<evidence type="ECO:0000256" key="1">
    <source>
        <dbReference type="ARBA" id="ARBA00004496"/>
    </source>
</evidence>
<evidence type="ECO:0000256" key="2">
    <source>
        <dbReference type="ARBA" id="ARBA00008975"/>
    </source>
</evidence>
<dbReference type="PANTHER" id="PTHR22419">
    <property type="entry name" value="COILED-COIL DOMAIN-CONTAINING PROTEIN 172"/>
    <property type="match status" value="1"/>
</dbReference>
<proteinExistence type="inferred from homology"/>
<keyword evidence="8" id="KW-1185">Reference proteome</keyword>
<evidence type="ECO:0000256" key="6">
    <source>
        <dbReference type="SAM" id="Coils"/>
    </source>
</evidence>
<comment type="similarity">
    <text evidence="2">Belongs to the CCDC172 family.</text>
</comment>
<name>A0ABM0MYC2_SACKO</name>
<dbReference type="Proteomes" id="UP000694865">
    <property type="component" value="Unplaced"/>
</dbReference>
<keyword evidence="5 6" id="KW-0175">Coiled coil</keyword>
<sequence>MSLDELFMQILQSEQKAQDRWNLLAELRTETNQTKEEIKNTEDEIIVLQGQLSVKFQLLAEEELNLKLNSNKETILKEQLQELQQQHMKSLADLENLEKKYSKEKDSFVFEVQHFNKKYDLIGKGKQSRENDSQEKLEHLRKEEKELEKELAIFKKHEEVYRQLQNEKERLQKKLAKSHIDGRLRDLDISISKQQNILKGLEQEKLQVARHPQTDQGFKKLQAELDHCKTQSMEGMCEMLKLELQQLQQKNWQQQLQQNSKIRNEHSYQNHRLLKRSQGKVRGRSTDTF</sequence>
<feature type="coiled-coil region" evidence="6">
    <location>
        <begin position="130"/>
        <end position="204"/>
    </location>
</feature>
<feature type="coiled-coil region" evidence="6">
    <location>
        <begin position="230"/>
        <end position="257"/>
    </location>
</feature>
<evidence type="ECO:0000256" key="5">
    <source>
        <dbReference type="ARBA" id="ARBA00023054"/>
    </source>
</evidence>
<evidence type="ECO:0000313" key="9">
    <source>
        <dbReference type="RefSeq" id="XP_006825013.1"/>
    </source>
</evidence>
<evidence type="ECO:0000256" key="4">
    <source>
        <dbReference type="ARBA" id="ARBA00022490"/>
    </source>
</evidence>
<feature type="compositionally biased region" description="Basic residues" evidence="7">
    <location>
        <begin position="272"/>
        <end position="283"/>
    </location>
</feature>
<reference evidence="9" key="1">
    <citation type="submission" date="2025-08" db="UniProtKB">
        <authorList>
            <consortium name="RefSeq"/>
        </authorList>
    </citation>
    <scope>IDENTIFICATION</scope>
    <source>
        <tissue evidence="9">Testes</tissue>
    </source>
</reference>
<feature type="region of interest" description="Disordered" evidence="7">
    <location>
        <begin position="257"/>
        <end position="289"/>
    </location>
</feature>
<gene>
    <name evidence="9" type="primary">LOC102807168</name>
</gene>
<dbReference type="PANTHER" id="PTHR22419:SF2">
    <property type="entry name" value="COILED-COIL DOMAIN-CONTAINING PROTEIN 172"/>
    <property type="match status" value="1"/>
</dbReference>
<evidence type="ECO:0000313" key="8">
    <source>
        <dbReference type="Proteomes" id="UP000694865"/>
    </source>
</evidence>
<keyword evidence="4" id="KW-0963">Cytoplasm</keyword>
<feature type="coiled-coil region" evidence="6">
    <location>
        <begin position="24"/>
        <end position="100"/>
    </location>
</feature>
<accession>A0ABM0MYC2</accession>